<keyword evidence="2" id="KW-1185">Reference proteome</keyword>
<accession>A0AAV0ZZL1</accession>
<reference evidence="1 2" key="1">
    <citation type="submission" date="2023-01" db="EMBL/GenBank/DDBJ databases">
        <authorList>
            <person name="Kreplak J."/>
        </authorList>
    </citation>
    <scope>NUCLEOTIDE SEQUENCE [LARGE SCALE GENOMIC DNA]</scope>
</reference>
<organism evidence="1 2">
    <name type="scientific">Vicia faba</name>
    <name type="common">Broad bean</name>
    <name type="synonym">Faba vulgaris</name>
    <dbReference type="NCBI Taxonomy" id="3906"/>
    <lineage>
        <taxon>Eukaryota</taxon>
        <taxon>Viridiplantae</taxon>
        <taxon>Streptophyta</taxon>
        <taxon>Embryophyta</taxon>
        <taxon>Tracheophyta</taxon>
        <taxon>Spermatophyta</taxon>
        <taxon>Magnoliopsida</taxon>
        <taxon>eudicotyledons</taxon>
        <taxon>Gunneridae</taxon>
        <taxon>Pentapetalae</taxon>
        <taxon>rosids</taxon>
        <taxon>fabids</taxon>
        <taxon>Fabales</taxon>
        <taxon>Fabaceae</taxon>
        <taxon>Papilionoideae</taxon>
        <taxon>50 kb inversion clade</taxon>
        <taxon>NPAAA clade</taxon>
        <taxon>Hologalegina</taxon>
        <taxon>IRL clade</taxon>
        <taxon>Fabeae</taxon>
        <taxon>Vicia</taxon>
    </lineage>
</organism>
<evidence type="ECO:0000313" key="2">
    <source>
        <dbReference type="Proteomes" id="UP001157006"/>
    </source>
</evidence>
<sequence>MTLWSPVTNWDSTPLRRGYFEFFIKIKGGSPIGSWNVKLSFLRLSAWTPNIRPENLKIAYVQLCLRRMKDDFVVAIQPENEINANEEHLSETYSLNEEEIIVETDNGLSENLVIEKGIIEDRREQSNTSIMVMENKSNNSVRDSCDGLYLEKNNNLWDIEDNPCKPQQEEFVVVKKNGRKRHKLTQPRMEIRTRAMSGKHNTTQ</sequence>
<dbReference type="AlphaFoldDB" id="A0AAV0ZZL1"/>
<protein>
    <submittedName>
        <fullName evidence="1">Uncharacterized protein</fullName>
    </submittedName>
</protein>
<evidence type="ECO:0000313" key="1">
    <source>
        <dbReference type="EMBL" id="CAI8603734.1"/>
    </source>
</evidence>
<gene>
    <name evidence="1" type="ORF">VFH_III099880</name>
</gene>
<proteinExistence type="predicted"/>
<name>A0AAV0ZZL1_VICFA</name>
<dbReference type="EMBL" id="OX451738">
    <property type="protein sequence ID" value="CAI8603734.1"/>
    <property type="molecule type" value="Genomic_DNA"/>
</dbReference>
<dbReference type="Proteomes" id="UP001157006">
    <property type="component" value="Chromosome 3"/>
</dbReference>